<dbReference type="Proteomes" id="UP000620124">
    <property type="component" value="Unassembled WGS sequence"/>
</dbReference>
<sequence>MFSRRLIRCALAQLRPSPSVLAHSYSSRIRLPPPRQKKPVKLALPLTDEMWAAIEPTTFTVFHNPVHATSMQVLRALETARLEFPPPPRNPTSSVAAKIYRGPLKLEIVVQKRVPTVDEFRALLPFQASHSYSGFMTTVAQATVRETPTNAQAMGDLVKRKPKLLDWPLVVDWEHGECSIGGRSFLGLLKSTANRRRKVLRKIDPEPGPPAAPPPAEWIDYD</sequence>
<evidence type="ECO:0000313" key="3">
    <source>
        <dbReference type="Proteomes" id="UP000620124"/>
    </source>
</evidence>
<proteinExistence type="predicted"/>
<dbReference type="Gene3D" id="3.40.30.10">
    <property type="entry name" value="Glutaredoxin"/>
    <property type="match status" value="1"/>
</dbReference>
<accession>A0A8H6XPU2</accession>
<dbReference type="Pfam" id="PF07955">
    <property type="entry name" value="DUF1687"/>
    <property type="match status" value="1"/>
</dbReference>
<dbReference type="GO" id="GO:0016491">
    <property type="term" value="F:oxidoreductase activity"/>
    <property type="evidence" value="ECO:0007669"/>
    <property type="project" value="InterPro"/>
</dbReference>
<gene>
    <name evidence="2" type="ORF">MVEN_01658400</name>
</gene>
<dbReference type="SUPFAM" id="SSF52833">
    <property type="entry name" value="Thioredoxin-like"/>
    <property type="match status" value="1"/>
</dbReference>
<evidence type="ECO:0000313" key="2">
    <source>
        <dbReference type="EMBL" id="KAF7344957.1"/>
    </source>
</evidence>
<dbReference type="OrthoDB" id="59229at2759"/>
<organism evidence="2 3">
    <name type="scientific">Mycena venus</name>
    <dbReference type="NCBI Taxonomy" id="2733690"/>
    <lineage>
        <taxon>Eukaryota</taxon>
        <taxon>Fungi</taxon>
        <taxon>Dikarya</taxon>
        <taxon>Basidiomycota</taxon>
        <taxon>Agaricomycotina</taxon>
        <taxon>Agaricomycetes</taxon>
        <taxon>Agaricomycetidae</taxon>
        <taxon>Agaricales</taxon>
        <taxon>Marasmiineae</taxon>
        <taxon>Mycenaceae</taxon>
        <taxon>Mycena</taxon>
    </lineage>
</organism>
<feature type="region of interest" description="Disordered" evidence="1">
    <location>
        <begin position="202"/>
        <end position="222"/>
    </location>
</feature>
<protein>
    <submittedName>
        <fullName evidence="2">Uncharacterized protein</fullName>
    </submittedName>
</protein>
<reference evidence="2" key="1">
    <citation type="submission" date="2020-05" db="EMBL/GenBank/DDBJ databases">
        <title>Mycena genomes resolve the evolution of fungal bioluminescence.</title>
        <authorList>
            <person name="Tsai I.J."/>
        </authorList>
    </citation>
    <scope>NUCLEOTIDE SEQUENCE</scope>
    <source>
        <strain evidence="2">CCC161011</strain>
    </source>
</reference>
<dbReference type="InterPro" id="IPR012882">
    <property type="entry name" value="Fmp46"/>
</dbReference>
<name>A0A8H6XPU2_9AGAR</name>
<comment type="caution">
    <text evidence="2">The sequence shown here is derived from an EMBL/GenBank/DDBJ whole genome shotgun (WGS) entry which is preliminary data.</text>
</comment>
<evidence type="ECO:0000256" key="1">
    <source>
        <dbReference type="SAM" id="MobiDB-lite"/>
    </source>
</evidence>
<keyword evidence="3" id="KW-1185">Reference proteome</keyword>
<dbReference type="GO" id="GO:0005739">
    <property type="term" value="C:mitochondrion"/>
    <property type="evidence" value="ECO:0007669"/>
    <property type="project" value="InterPro"/>
</dbReference>
<dbReference type="AlphaFoldDB" id="A0A8H6XPU2"/>
<feature type="compositionally biased region" description="Pro residues" evidence="1">
    <location>
        <begin position="206"/>
        <end position="216"/>
    </location>
</feature>
<dbReference type="EMBL" id="JACAZI010000014">
    <property type="protein sequence ID" value="KAF7344957.1"/>
    <property type="molecule type" value="Genomic_DNA"/>
</dbReference>
<dbReference type="InterPro" id="IPR036249">
    <property type="entry name" value="Thioredoxin-like_sf"/>
</dbReference>